<keyword evidence="2" id="KW-1185">Reference proteome</keyword>
<dbReference type="EMBL" id="CAJVPY010039409">
    <property type="protein sequence ID" value="CAG8804843.1"/>
    <property type="molecule type" value="Genomic_DNA"/>
</dbReference>
<accession>A0A9N9K0D4</accession>
<reference evidence="1" key="1">
    <citation type="submission" date="2021-06" db="EMBL/GenBank/DDBJ databases">
        <authorList>
            <person name="Kallberg Y."/>
            <person name="Tangrot J."/>
            <person name="Rosling A."/>
        </authorList>
    </citation>
    <scope>NUCLEOTIDE SEQUENCE</scope>
    <source>
        <strain evidence="1">MA453B</strain>
    </source>
</reference>
<sequence>TNILMPKTWSYFHRTFEESGIKVYQTRGIVEVPVIWKSLAEKAVEKSQLKMNELFKKTQDYYYS</sequence>
<feature type="non-terminal residue" evidence="1">
    <location>
        <position position="64"/>
    </location>
</feature>
<dbReference type="Proteomes" id="UP000789405">
    <property type="component" value="Unassembled WGS sequence"/>
</dbReference>
<organism evidence="1 2">
    <name type="scientific">Dentiscutata erythropus</name>
    <dbReference type="NCBI Taxonomy" id="1348616"/>
    <lineage>
        <taxon>Eukaryota</taxon>
        <taxon>Fungi</taxon>
        <taxon>Fungi incertae sedis</taxon>
        <taxon>Mucoromycota</taxon>
        <taxon>Glomeromycotina</taxon>
        <taxon>Glomeromycetes</taxon>
        <taxon>Diversisporales</taxon>
        <taxon>Gigasporaceae</taxon>
        <taxon>Dentiscutata</taxon>
    </lineage>
</organism>
<dbReference type="OrthoDB" id="5330842at2759"/>
<dbReference type="AlphaFoldDB" id="A0A9N9K0D4"/>
<proteinExistence type="predicted"/>
<evidence type="ECO:0000313" key="1">
    <source>
        <dbReference type="EMBL" id="CAG8804843.1"/>
    </source>
</evidence>
<gene>
    <name evidence="1" type="ORF">DERYTH_LOCUS24181</name>
</gene>
<name>A0A9N9K0D4_9GLOM</name>
<evidence type="ECO:0000313" key="2">
    <source>
        <dbReference type="Proteomes" id="UP000789405"/>
    </source>
</evidence>
<comment type="caution">
    <text evidence="1">The sequence shown here is derived from an EMBL/GenBank/DDBJ whole genome shotgun (WGS) entry which is preliminary data.</text>
</comment>
<protein>
    <submittedName>
        <fullName evidence="1">24053_t:CDS:1</fullName>
    </submittedName>
</protein>